<dbReference type="OrthoDB" id="2155246at2759"/>
<dbReference type="Proteomes" id="UP001153709">
    <property type="component" value="Chromosome 8"/>
</dbReference>
<dbReference type="EMBL" id="OU898283">
    <property type="protein sequence ID" value="CAG9839781.1"/>
    <property type="molecule type" value="Genomic_DNA"/>
</dbReference>
<reference evidence="1" key="1">
    <citation type="submission" date="2022-01" db="EMBL/GenBank/DDBJ databases">
        <authorList>
            <person name="King R."/>
        </authorList>
    </citation>
    <scope>NUCLEOTIDE SEQUENCE</scope>
</reference>
<protein>
    <submittedName>
        <fullName evidence="1">Uncharacterized protein</fullName>
    </submittedName>
</protein>
<keyword evidence="2" id="KW-1185">Reference proteome</keyword>
<evidence type="ECO:0000313" key="2">
    <source>
        <dbReference type="Proteomes" id="UP001153709"/>
    </source>
</evidence>
<gene>
    <name evidence="1" type="ORF">DIABBA_LOCUS12515</name>
</gene>
<dbReference type="InterPro" id="IPR050892">
    <property type="entry name" value="ADP-ribose_metab_enzymes"/>
</dbReference>
<accession>A0A9N9T6J1</accession>
<organism evidence="1 2">
    <name type="scientific">Diabrotica balteata</name>
    <name type="common">Banded cucumber beetle</name>
    <dbReference type="NCBI Taxonomy" id="107213"/>
    <lineage>
        <taxon>Eukaryota</taxon>
        <taxon>Metazoa</taxon>
        <taxon>Ecdysozoa</taxon>
        <taxon>Arthropoda</taxon>
        <taxon>Hexapoda</taxon>
        <taxon>Insecta</taxon>
        <taxon>Pterygota</taxon>
        <taxon>Neoptera</taxon>
        <taxon>Endopterygota</taxon>
        <taxon>Coleoptera</taxon>
        <taxon>Polyphaga</taxon>
        <taxon>Cucujiformia</taxon>
        <taxon>Chrysomeloidea</taxon>
        <taxon>Chrysomelidae</taxon>
        <taxon>Galerucinae</taxon>
        <taxon>Diabroticina</taxon>
        <taxon>Diabroticites</taxon>
        <taxon>Diabrotica</taxon>
    </lineage>
</organism>
<sequence>MTKGILSVFYKKFGCLDELKNQQPKVGRVLRLKGGPRSLLYMVTRKSYTDKASYEVICRALTNLKKIVCNYDIKNLALPNIGYALENLFVALTQRDRTLQSQ</sequence>
<dbReference type="PANTHER" id="PTHR12521">
    <property type="entry name" value="PROTEIN C6ORF130"/>
    <property type="match status" value="1"/>
</dbReference>
<dbReference type="SUPFAM" id="SSF52949">
    <property type="entry name" value="Macro domain-like"/>
    <property type="match status" value="1"/>
</dbReference>
<dbReference type="InterPro" id="IPR043472">
    <property type="entry name" value="Macro_dom-like"/>
</dbReference>
<dbReference type="PANTHER" id="PTHR12521:SF0">
    <property type="entry name" value="ADP-RIBOSE GLYCOHYDROLASE OARD1"/>
    <property type="match status" value="1"/>
</dbReference>
<dbReference type="AlphaFoldDB" id="A0A9N9T6J1"/>
<name>A0A9N9T6J1_DIABA</name>
<dbReference type="GO" id="GO:0140291">
    <property type="term" value="P:peptidyl-glutamate ADP-deribosylation"/>
    <property type="evidence" value="ECO:0007669"/>
    <property type="project" value="TreeGrafter"/>
</dbReference>
<dbReference type="Gene3D" id="3.40.220.10">
    <property type="entry name" value="Leucine Aminopeptidase, subunit E, domain 1"/>
    <property type="match status" value="1"/>
</dbReference>
<proteinExistence type="predicted"/>
<evidence type="ECO:0000313" key="1">
    <source>
        <dbReference type="EMBL" id="CAG9839781.1"/>
    </source>
</evidence>